<evidence type="ECO:0000256" key="17">
    <source>
        <dbReference type="ARBA" id="ARBA00037432"/>
    </source>
</evidence>
<dbReference type="PRINTS" id="PR01415">
    <property type="entry name" value="ANKYRIN"/>
</dbReference>
<feature type="repeat" description="ANK" evidence="19">
    <location>
        <begin position="241"/>
        <end position="274"/>
    </location>
</feature>
<proteinExistence type="inferred from homology"/>
<sequence length="350" mass="39555">MIGYTKRIDFLKGIITTDRDGVRQRLTNSNIQDEDLDAILKYNRNIQEKIAENMLSMTSSMKEQALVANAIIKKDIGALESSDKLTDINAAKLKKESLKLEEHTNSKWRCWMWIMIAFVLVVFFKLHTAMSVLVKTPVPPKTTWKPGKVKVVRALCKYNAQRAEELSFDEGDLLYVYDRDTDPDWWRAKCGDQKGLIPVAYVEEQTQEIELPLHDAARRGNVSFLREYLKQGISGTGLDAAGNTPLYWAARTGHLECASELLNLPNPVINAQNKMGDTPLHVAASHGHLEMINLLLEHDADTTLKNNDGFTAEELSSDASIRNAIQLRQRRYDSTYGYGDEDYNDGDDSD</sequence>
<dbReference type="PaxDb" id="67767-A0A0J7L4W3"/>
<feature type="transmembrane region" description="Helical" evidence="21">
    <location>
        <begin position="110"/>
        <end position="134"/>
    </location>
</feature>
<dbReference type="GO" id="GO:0016192">
    <property type="term" value="P:vesicle-mediated transport"/>
    <property type="evidence" value="ECO:0007669"/>
    <property type="project" value="UniProtKB-KW"/>
</dbReference>
<dbReference type="SMART" id="SM00248">
    <property type="entry name" value="ANK"/>
    <property type="match status" value="4"/>
</dbReference>
<evidence type="ECO:0000256" key="16">
    <source>
        <dbReference type="ARBA" id="ARBA00032711"/>
    </source>
</evidence>
<evidence type="ECO:0000256" key="10">
    <source>
        <dbReference type="ARBA" id="ARBA00022824"/>
    </source>
</evidence>
<evidence type="ECO:0000256" key="3">
    <source>
        <dbReference type="ARBA" id="ARBA00007891"/>
    </source>
</evidence>
<evidence type="ECO:0000256" key="14">
    <source>
        <dbReference type="ARBA" id="ARBA00023043"/>
    </source>
</evidence>
<dbReference type="InterPro" id="IPR036770">
    <property type="entry name" value="Ankyrin_rpt-contain_sf"/>
</dbReference>
<evidence type="ECO:0000256" key="19">
    <source>
        <dbReference type="PROSITE-ProRule" id="PRU00023"/>
    </source>
</evidence>
<dbReference type="AlphaFoldDB" id="A0A0J7L4W3"/>
<keyword evidence="9" id="KW-0677">Repeat</keyword>
<evidence type="ECO:0000256" key="1">
    <source>
        <dbReference type="ARBA" id="ARBA00004163"/>
    </source>
</evidence>
<evidence type="ECO:0000256" key="4">
    <source>
        <dbReference type="ARBA" id="ARBA00015843"/>
    </source>
</evidence>
<dbReference type="Pfam" id="PF09753">
    <property type="entry name" value="Use1"/>
    <property type="match status" value="1"/>
</dbReference>
<comment type="similarity">
    <text evidence="3">Belongs to the USE1 family.</text>
</comment>
<feature type="repeat" description="ANK" evidence="19">
    <location>
        <begin position="275"/>
        <end position="307"/>
    </location>
</feature>
<accession>A0A0J7L4W3</accession>
<dbReference type="EMBL" id="LBMM01000598">
    <property type="protein sequence ID" value="KMQ97987.1"/>
    <property type="molecule type" value="Genomic_DNA"/>
</dbReference>
<evidence type="ECO:0000256" key="15">
    <source>
        <dbReference type="ARBA" id="ARBA00023136"/>
    </source>
</evidence>
<dbReference type="PROSITE" id="PS50002">
    <property type="entry name" value="SH3"/>
    <property type="match status" value="1"/>
</dbReference>
<evidence type="ECO:0000256" key="6">
    <source>
        <dbReference type="ARBA" id="ARBA00022448"/>
    </source>
</evidence>
<evidence type="ECO:0000256" key="8">
    <source>
        <dbReference type="ARBA" id="ARBA00022692"/>
    </source>
</evidence>
<dbReference type="CDD" id="cd11772">
    <property type="entry name" value="SH3_OSTF1"/>
    <property type="match status" value="1"/>
</dbReference>
<dbReference type="InterPro" id="IPR036028">
    <property type="entry name" value="SH3-like_dom_sf"/>
</dbReference>
<dbReference type="Gene3D" id="2.30.30.40">
    <property type="entry name" value="SH3 Domains"/>
    <property type="match status" value="1"/>
</dbReference>
<gene>
    <name evidence="23" type="ORF">RF55_1663</name>
</gene>
<dbReference type="PROSITE" id="PS50297">
    <property type="entry name" value="ANK_REP_REGION"/>
    <property type="match status" value="1"/>
</dbReference>
<evidence type="ECO:0000256" key="9">
    <source>
        <dbReference type="ARBA" id="ARBA00022737"/>
    </source>
</evidence>
<dbReference type="GO" id="GO:0007165">
    <property type="term" value="P:signal transduction"/>
    <property type="evidence" value="ECO:0007669"/>
    <property type="project" value="TreeGrafter"/>
</dbReference>
<dbReference type="OrthoDB" id="4506189at2759"/>
<keyword evidence="14 19" id="KW-0040">ANK repeat</keyword>
<dbReference type="CDD" id="cd15860">
    <property type="entry name" value="SNARE_USE1"/>
    <property type="match status" value="1"/>
</dbReference>
<organism evidence="23 24">
    <name type="scientific">Lasius niger</name>
    <name type="common">Black garden ant</name>
    <dbReference type="NCBI Taxonomy" id="67767"/>
    <lineage>
        <taxon>Eukaryota</taxon>
        <taxon>Metazoa</taxon>
        <taxon>Ecdysozoa</taxon>
        <taxon>Arthropoda</taxon>
        <taxon>Hexapoda</taxon>
        <taxon>Insecta</taxon>
        <taxon>Pterygota</taxon>
        <taxon>Neoptera</taxon>
        <taxon>Endopterygota</taxon>
        <taxon>Hymenoptera</taxon>
        <taxon>Apocrita</taxon>
        <taxon>Aculeata</taxon>
        <taxon>Formicoidea</taxon>
        <taxon>Formicidae</taxon>
        <taxon>Formicinae</taxon>
        <taxon>Lasius</taxon>
        <taxon>Lasius</taxon>
    </lineage>
</organism>
<dbReference type="PANTHER" id="PTHR24155">
    <property type="entry name" value="OSTEOCLAST-STIMULATING FACTOR 1"/>
    <property type="match status" value="1"/>
</dbReference>
<evidence type="ECO:0000256" key="5">
    <source>
        <dbReference type="ARBA" id="ARBA00022443"/>
    </source>
</evidence>
<dbReference type="Gene3D" id="1.25.40.20">
    <property type="entry name" value="Ankyrin repeat-containing domain"/>
    <property type="match status" value="1"/>
</dbReference>
<evidence type="ECO:0000256" key="20">
    <source>
        <dbReference type="PROSITE-ProRule" id="PRU00192"/>
    </source>
</evidence>
<dbReference type="PANTHER" id="PTHR24155:SF10">
    <property type="entry name" value="OSTEOCLAST-STIMULATING FACTOR 1"/>
    <property type="match status" value="1"/>
</dbReference>
<protein>
    <recommendedName>
        <fullName evidence="18">Osteoclast-stimulating factor 1</fullName>
    </recommendedName>
    <alternativeName>
        <fullName evidence="16">USE1-like protein</fullName>
    </alternativeName>
    <alternativeName>
        <fullName evidence="4">Vesicle transport protein USE1</fullName>
    </alternativeName>
</protein>
<evidence type="ECO:0000313" key="24">
    <source>
        <dbReference type="Proteomes" id="UP000036403"/>
    </source>
</evidence>
<dbReference type="GO" id="GO:0015031">
    <property type="term" value="P:protein transport"/>
    <property type="evidence" value="ECO:0007669"/>
    <property type="project" value="UniProtKB-KW"/>
</dbReference>
<evidence type="ECO:0000256" key="18">
    <source>
        <dbReference type="ARBA" id="ARBA00040640"/>
    </source>
</evidence>
<dbReference type="PRINTS" id="PR00452">
    <property type="entry name" value="SH3DOMAIN"/>
</dbReference>
<keyword evidence="12" id="KW-0653">Protein transport</keyword>
<dbReference type="InterPro" id="IPR002110">
    <property type="entry name" value="Ankyrin_rpt"/>
</dbReference>
<dbReference type="SUPFAM" id="SSF50044">
    <property type="entry name" value="SH3-domain"/>
    <property type="match status" value="1"/>
</dbReference>
<comment type="caution">
    <text evidence="23">The sequence shown here is derived from an EMBL/GenBank/DDBJ whole genome shotgun (WGS) entry which is preliminary data.</text>
</comment>
<evidence type="ECO:0000313" key="23">
    <source>
        <dbReference type="EMBL" id="KMQ97987.1"/>
    </source>
</evidence>
<comment type="function">
    <text evidence="17">Induces bone resorption, acting probably through a signaling cascade which results in the secretion of factor(s) enhancing osteoclast formation and activity.</text>
</comment>
<evidence type="ECO:0000259" key="22">
    <source>
        <dbReference type="PROSITE" id="PS50002"/>
    </source>
</evidence>
<keyword evidence="7" id="KW-0963">Cytoplasm</keyword>
<keyword evidence="8 21" id="KW-0812">Transmembrane</keyword>
<dbReference type="SMART" id="SM00326">
    <property type="entry name" value="SH3"/>
    <property type="match status" value="1"/>
</dbReference>
<keyword evidence="13 21" id="KW-1133">Transmembrane helix</keyword>
<dbReference type="Pfam" id="PF14604">
    <property type="entry name" value="SH3_9"/>
    <property type="match status" value="1"/>
</dbReference>
<evidence type="ECO:0000256" key="13">
    <source>
        <dbReference type="ARBA" id="ARBA00022989"/>
    </source>
</evidence>
<keyword evidence="15 21" id="KW-0472">Membrane</keyword>
<keyword evidence="11" id="KW-0931">ER-Golgi transport</keyword>
<dbReference type="Proteomes" id="UP000036403">
    <property type="component" value="Unassembled WGS sequence"/>
</dbReference>
<evidence type="ECO:0000256" key="12">
    <source>
        <dbReference type="ARBA" id="ARBA00022927"/>
    </source>
</evidence>
<evidence type="ECO:0000256" key="2">
    <source>
        <dbReference type="ARBA" id="ARBA00004496"/>
    </source>
</evidence>
<keyword evidence="10" id="KW-0256">Endoplasmic reticulum</keyword>
<dbReference type="InterPro" id="IPR019150">
    <property type="entry name" value="Vesicle_transport_protein_Use1"/>
</dbReference>
<dbReference type="GO" id="GO:0005789">
    <property type="term" value="C:endoplasmic reticulum membrane"/>
    <property type="evidence" value="ECO:0007669"/>
    <property type="project" value="UniProtKB-SubCell"/>
</dbReference>
<keyword evidence="6" id="KW-0813">Transport</keyword>
<dbReference type="SUPFAM" id="SSF48403">
    <property type="entry name" value="Ankyrin repeat"/>
    <property type="match status" value="1"/>
</dbReference>
<evidence type="ECO:0000256" key="7">
    <source>
        <dbReference type="ARBA" id="ARBA00022490"/>
    </source>
</evidence>
<evidence type="ECO:0000256" key="21">
    <source>
        <dbReference type="SAM" id="Phobius"/>
    </source>
</evidence>
<name>A0A0J7L4W3_LASNI</name>
<dbReference type="Pfam" id="PF12796">
    <property type="entry name" value="Ank_2"/>
    <property type="match status" value="1"/>
</dbReference>
<dbReference type="InterPro" id="IPR001452">
    <property type="entry name" value="SH3_domain"/>
</dbReference>
<keyword evidence="5 20" id="KW-0728">SH3 domain</keyword>
<dbReference type="PROSITE" id="PS50088">
    <property type="entry name" value="ANK_REPEAT"/>
    <property type="match status" value="2"/>
</dbReference>
<dbReference type="STRING" id="67767.A0A0J7L4W3"/>
<comment type="subcellular location">
    <subcellularLocation>
        <location evidence="2">Cytoplasm</location>
    </subcellularLocation>
    <subcellularLocation>
        <location evidence="1">Endoplasmic reticulum membrane</location>
        <topology evidence="1">Single-pass type IV membrane protein</topology>
    </subcellularLocation>
</comment>
<feature type="domain" description="SH3" evidence="22">
    <location>
        <begin position="147"/>
        <end position="207"/>
    </location>
</feature>
<evidence type="ECO:0000256" key="11">
    <source>
        <dbReference type="ARBA" id="ARBA00022892"/>
    </source>
</evidence>
<reference evidence="23 24" key="1">
    <citation type="submission" date="2015-04" db="EMBL/GenBank/DDBJ databases">
        <title>Lasius niger genome sequencing.</title>
        <authorList>
            <person name="Konorov E.A."/>
            <person name="Nikitin M.A."/>
            <person name="Kirill M.V."/>
            <person name="Chang P."/>
        </authorList>
    </citation>
    <scope>NUCLEOTIDE SEQUENCE [LARGE SCALE GENOMIC DNA]</scope>
    <source>
        <tissue evidence="23">Whole</tissue>
    </source>
</reference>
<keyword evidence="24" id="KW-1185">Reference proteome</keyword>